<dbReference type="PROSITE" id="PS50994">
    <property type="entry name" value="INTEGRASE"/>
    <property type="match status" value="1"/>
</dbReference>
<dbReference type="Pfam" id="PF09299">
    <property type="entry name" value="Mu-transpos_C"/>
    <property type="match status" value="1"/>
</dbReference>
<dbReference type="InterPro" id="IPR001584">
    <property type="entry name" value="Integrase_cat-core"/>
</dbReference>
<dbReference type="InterPro" id="IPR036397">
    <property type="entry name" value="RNaseH_sf"/>
</dbReference>
<dbReference type="AlphaFoldDB" id="A0A1Y6MEP7"/>
<keyword evidence="4" id="KW-1185">Reference proteome</keyword>
<protein>
    <submittedName>
        <fullName evidence="3">Transposon Tn7 transposition protein TnsB</fullName>
    </submittedName>
</protein>
<dbReference type="Proteomes" id="UP000195719">
    <property type="component" value="Unassembled WGS sequence"/>
</dbReference>
<dbReference type="RefSeq" id="WP_087853369.1">
    <property type="nucleotide sequence ID" value="NZ_FYAJ01000002.1"/>
</dbReference>
<gene>
    <name evidence="3" type="primary">tnsB</name>
    <name evidence="3" type="ORF">PAND9192_01672</name>
</gene>
<feature type="region of interest" description="Disordered" evidence="1">
    <location>
        <begin position="1"/>
        <end position="21"/>
    </location>
</feature>
<dbReference type="Gene3D" id="3.30.420.10">
    <property type="entry name" value="Ribonuclease H-like superfamily/Ribonuclease H"/>
    <property type="match status" value="1"/>
</dbReference>
<feature type="compositionally biased region" description="Polar residues" evidence="1">
    <location>
        <begin position="1"/>
        <end position="14"/>
    </location>
</feature>
<organism evidence="3 4">
    <name type="scientific">Photobacterium andalusiense</name>
    <dbReference type="NCBI Taxonomy" id="2204296"/>
    <lineage>
        <taxon>Bacteria</taxon>
        <taxon>Pseudomonadati</taxon>
        <taxon>Pseudomonadota</taxon>
        <taxon>Gammaproteobacteria</taxon>
        <taxon>Vibrionales</taxon>
        <taxon>Vibrionaceae</taxon>
        <taxon>Photobacterium</taxon>
    </lineage>
</organism>
<feature type="region of interest" description="Disordered" evidence="1">
    <location>
        <begin position="566"/>
        <end position="607"/>
    </location>
</feature>
<evidence type="ECO:0000259" key="2">
    <source>
        <dbReference type="PROSITE" id="PS50994"/>
    </source>
</evidence>
<feature type="domain" description="Integrase catalytic" evidence="2">
    <location>
        <begin position="209"/>
        <end position="416"/>
    </location>
</feature>
<evidence type="ECO:0000256" key="1">
    <source>
        <dbReference type="SAM" id="MobiDB-lite"/>
    </source>
</evidence>
<dbReference type="InterPro" id="IPR012337">
    <property type="entry name" value="RNaseH-like_sf"/>
</dbReference>
<sequence length="607" mass="70779">MSRTSFSSFHGTPTSDDKRLSENASSELTFIENDDLQDLTSFSKKAQNEAKFRLNILRNILNKSSEINLVLIEGLRVALQQQEERSIPSASTIYRWWLAYKKSNFSILSLVPKTKQRGNRNTKVPKIISVYIDQAVEQVISANKINVSTAFRRVRRKVRQYNLTHKTLHIYPSYEAIRKRVKKITPYEKLAGSKGDRIAKREFRRMGKKIQTEYLLERVEIDHTWLDLFAVHEEHRVSIGRPYLTQLVDCHSKSVIGFYLGFEPPSYMSVALALKNAIKRKDNLLQNYPSIQNEWLCYGIPDLLVTDNGKEFLSKDFTLACDSLLINIHQNRVETPDNKPHTERQYGTTNTELLNDLPGKTFSNYLQREGYNSSDEASLTLSEIKQIYLTWLIDIFHPRPNSRGTNCPNRVWKHAEKNWPPNEFLGTNEELDFYFTKLDKRMLRKEGIGLATELFYSSERLAEYRGKKGNHKVTIKYNRENMGFIWVLDEDTESYFKVPAIDYEYASTVTLWMHKKNLKIKQELNITEHNLDSEIDAELRIDEIVDQSIQKKKTTITNKRRAARYQENEQMAVNARQPKEKKSANNQKTSTKNIEKEDSSGWDIDYV</sequence>
<dbReference type="EMBL" id="FYAJ01000002">
    <property type="protein sequence ID" value="SMY35004.1"/>
    <property type="molecule type" value="Genomic_DNA"/>
</dbReference>
<dbReference type="GO" id="GO:0015074">
    <property type="term" value="P:DNA integration"/>
    <property type="evidence" value="ECO:0007669"/>
    <property type="project" value="InterPro"/>
</dbReference>
<proteinExistence type="predicted"/>
<dbReference type="InterPro" id="IPR015378">
    <property type="entry name" value="Transposase-like_Mu_C"/>
</dbReference>
<name>A0A1Y6MEP7_9GAMM</name>
<dbReference type="SUPFAM" id="SSF53098">
    <property type="entry name" value="Ribonuclease H-like"/>
    <property type="match status" value="1"/>
</dbReference>
<dbReference type="GO" id="GO:0003676">
    <property type="term" value="F:nucleic acid binding"/>
    <property type="evidence" value="ECO:0007669"/>
    <property type="project" value="InterPro"/>
</dbReference>
<reference evidence="4" key="1">
    <citation type="submission" date="2017-06" db="EMBL/GenBank/DDBJ databases">
        <authorList>
            <person name="Rodrigo-Torres L."/>
            <person name="Arahal R.D."/>
            <person name="Lucena T."/>
        </authorList>
    </citation>
    <scope>NUCLEOTIDE SEQUENCE [LARGE SCALE GENOMIC DNA]</scope>
    <source>
        <strain evidence="4">CECT 9192</strain>
    </source>
</reference>
<evidence type="ECO:0000313" key="4">
    <source>
        <dbReference type="Proteomes" id="UP000195719"/>
    </source>
</evidence>
<evidence type="ECO:0000313" key="3">
    <source>
        <dbReference type="EMBL" id="SMY35004.1"/>
    </source>
</evidence>
<accession>A0A1Y6MEP7</accession>